<keyword evidence="10" id="KW-0966">Cell projection</keyword>
<keyword evidence="5" id="KW-0653">Protein transport</keyword>
<evidence type="ECO:0000256" key="3">
    <source>
        <dbReference type="ARBA" id="ARBA00022448"/>
    </source>
</evidence>
<evidence type="ECO:0000313" key="10">
    <source>
        <dbReference type="EMBL" id="SHF51532.1"/>
    </source>
</evidence>
<dbReference type="GO" id="GO:0044781">
    <property type="term" value="P:bacterial-type flagellum organization"/>
    <property type="evidence" value="ECO:0007669"/>
    <property type="project" value="UniProtKB-KW"/>
</dbReference>
<evidence type="ECO:0000256" key="7">
    <source>
        <dbReference type="NCBIfam" id="TIGR03825"/>
    </source>
</evidence>
<dbReference type="NCBIfam" id="TIGR03825">
    <property type="entry name" value="FliH_bacil"/>
    <property type="match status" value="1"/>
</dbReference>
<evidence type="ECO:0000256" key="5">
    <source>
        <dbReference type="ARBA" id="ARBA00022927"/>
    </source>
</evidence>
<dbReference type="SUPFAM" id="SSF160527">
    <property type="entry name" value="V-type ATPase subunit E-like"/>
    <property type="match status" value="1"/>
</dbReference>
<dbReference type="InterPro" id="IPR051472">
    <property type="entry name" value="T3SS_Stator/FliH"/>
</dbReference>
<keyword evidence="6" id="KW-1006">Bacterial flagellum protein export</keyword>
<feature type="domain" description="Flagellar assembly protein FliH/Type III secretion system HrpE" evidence="9">
    <location>
        <begin position="108"/>
        <end position="237"/>
    </location>
</feature>
<evidence type="ECO:0000313" key="11">
    <source>
        <dbReference type="Proteomes" id="UP000183988"/>
    </source>
</evidence>
<evidence type="ECO:0000256" key="8">
    <source>
        <dbReference type="SAM" id="Coils"/>
    </source>
</evidence>
<accession>A0A1M5CAT6</accession>
<reference evidence="10 11" key="1">
    <citation type="submission" date="2016-11" db="EMBL/GenBank/DDBJ databases">
        <authorList>
            <person name="Jaros S."/>
            <person name="Januszkiewicz K."/>
            <person name="Wedrychowicz H."/>
        </authorList>
    </citation>
    <scope>NUCLEOTIDE SEQUENCE [LARGE SCALE GENOMIC DNA]</scope>
    <source>
        <strain evidence="10 11">IBRC-M 10683</strain>
    </source>
</reference>
<dbReference type="Proteomes" id="UP000183988">
    <property type="component" value="Unassembled WGS sequence"/>
</dbReference>
<comment type="similarity">
    <text evidence="2">Belongs to the FliH family.</text>
</comment>
<dbReference type="GO" id="GO:0005829">
    <property type="term" value="C:cytosol"/>
    <property type="evidence" value="ECO:0007669"/>
    <property type="project" value="TreeGrafter"/>
</dbReference>
<dbReference type="Pfam" id="PF02108">
    <property type="entry name" value="FliH"/>
    <property type="match status" value="1"/>
</dbReference>
<name>A0A1M5CAT6_9BACI</name>
<evidence type="ECO:0000259" key="9">
    <source>
        <dbReference type="Pfam" id="PF02108"/>
    </source>
</evidence>
<dbReference type="STRING" id="930117.SAMN05216225_1001140"/>
<protein>
    <recommendedName>
        <fullName evidence="7">Flagellar assembly protein FliH</fullName>
    </recommendedName>
</protein>
<dbReference type="EMBL" id="FQVW01000001">
    <property type="protein sequence ID" value="SHF51532.1"/>
    <property type="molecule type" value="Genomic_DNA"/>
</dbReference>
<evidence type="ECO:0000256" key="4">
    <source>
        <dbReference type="ARBA" id="ARBA00022795"/>
    </source>
</evidence>
<evidence type="ECO:0000256" key="2">
    <source>
        <dbReference type="ARBA" id="ARBA00006602"/>
    </source>
</evidence>
<sequence>MSNSQFSNGKLIRIKPITIKNDTDIQSTNLDLEQEEQRIRNQLVKAKEELVKLKEEKETVLQETTDEVEKLKLAWEEEKVHLQETVKQEAYQEGLKLGKEEGLHQYTEHIEKVNALVETARNEYHNLLDNSDQDIIDLAIHIAEKILYQKLDEKPENFFPLVHKAIEDIKDHSVISIHLNPENYELVIKQKEELMQIIGDKVDLSIYISEKATIGSCIIEYPYGKIDASIDTQLNEIRQVLYTIVNGE</sequence>
<organism evidence="10 11">
    <name type="scientific">Ornithinibacillus halophilus</name>
    <dbReference type="NCBI Taxonomy" id="930117"/>
    <lineage>
        <taxon>Bacteria</taxon>
        <taxon>Bacillati</taxon>
        <taxon>Bacillota</taxon>
        <taxon>Bacilli</taxon>
        <taxon>Bacillales</taxon>
        <taxon>Bacillaceae</taxon>
        <taxon>Ornithinibacillus</taxon>
    </lineage>
</organism>
<dbReference type="PANTHER" id="PTHR34982:SF1">
    <property type="entry name" value="FLAGELLAR ASSEMBLY PROTEIN FLIH"/>
    <property type="match status" value="1"/>
</dbReference>
<keyword evidence="4" id="KW-1005">Bacterial flagellum biogenesis</keyword>
<keyword evidence="3" id="KW-0813">Transport</keyword>
<dbReference type="OrthoDB" id="19020at2"/>
<dbReference type="RefSeq" id="WP_072886943.1">
    <property type="nucleotide sequence ID" value="NZ_FQVW01000001.1"/>
</dbReference>
<feature type="coiled-coil region" evidence="8">
    <location>
        <begin position="25"/>
        <end position="74"/>
    </location>
</feature>
<dbReference type="PANTHER" id="PTHR34982">
    <property type="entry name" value="YOP PROTEINS TRANSLOCATION PROTEIN L"/>
    <property type="match status" value="1"/>
</dbReference>
<keyword evidence="11" id="KW-1185">Reference proteome</keyword>
<feature type="coiled-coil region" evidence="8">
    <location>
        <begin position="103"/>
        <end position="130"/>
    </location>
</feature>
<dbReference type="InterPro" id="IPR018035">
    <property type="entry name" value="Flagellar_FliH/T3SS_HrpE"/>
</dbReference>
<evidence type="ECO:0000256" key="1">
    <source>
        <dbReference type="ARBA" id="ARBA00003041"/>
    </source>
</evidence>
<dbReference type="AlphaFoldDB" id="A0A1M5CAT6"/>
<keyword evidence="10" id="KW-0282">Flagellum</keyword>
<dbReference type="GO" id="GO:0015031">
    <property type="term" value="P:protein transport"/>
    <property type="evidence" value="ECO:0007669"/>
    <property type="project" value="UniProtKB-KW"/>
</dbReference>
<keyword evidence="10" id="KW-0969">Cilium</keyword>
<proteinExistence type="inferred from homology"/>
<keyword evidence="8" id="KW-0175">Coiled coil</keyword>
<comment type="function">
    <text evidence="1">Needed for flagellar regrowth and assembly.</text>
</comment>
<dbReference type="InterPro" id="IPR022524">
    <property type="entry name" value="FliH_Bacilli"/>
</dbReference>
<evidence type="ECO:0000256" key="6">
    <source>
        <dbReference type="ARBA" id="ARBA00023225"/>
    </source>
</evidence>
<gene>
    <name evidence="10" type="ORF">SAMN05216225_1001140</name>
</gene>